<organism evidence="1 2">
    <name type="scientific">Candidatus Sulfobium mesophilum</name>
    <dbReference type="NCBI Taxonomy" id="2016548"/>
    <lineage>
        <taxon>Bacteria</taxon>
        <taxon>Pseudomonadati</taxon>
        <taxon>Nitrospirota</taxon>
        <taxon>Nitrospiria</taxon>
        <taxon>Nitrospirales</taxon>
        <taxon>Nitrospiraceae</taxon>
        <taxon>Candidatus Sulfobium</taxon>
    </lineage>
</organism>
<keyword evidence="2" id="KW-1185">Reference proteome</keyword>
<evidence type="ECO:0000313" key="2">
    <source>
        <dbReference type="Proteomes" id="UP000245125"/>
    </source>
</evidence>
<evidence type="ECO:0008006" key="3">
    <source>
        <dbReference type="Google" id="ProtNLM"/>
    </source>
</evidence>
<name>A0A2U3QHT7_9BACT</name>
<dbReference type="SUPFAM" id="SSF52540">
    <property type="entry name" value="P-loop containing nucleoside triphosphate hydrolases"/>
    <property type="match status" value="1"/>
</dbReference>
<accession>A0A2U3QHT7</accession>
<gene>
    <name evidence="1" type="ORF">NBG4_40013</name>
</gene>
<dbReference type="InterPro" id="IPR027417">
    <property type="entry name" value="P-loop_NTPase"/>
</dbReference>
<sequence length="233" mass="27460">MLIITGTGRCGTATLTKMFHGHHEFRVRYIVDKYFLKSDPFSDPFHSLEKRIEVMLDLHQGIDHDTFIDSSNLYIHFIDALYVLDPSVRIILSIRNGKDFVRSALSRKWHEQDIVGTVPPRKDPYFSIWNSMSALQKNAWIWVYRNRKALEGLKKVPADNKMIIKIEEIGKEDIHNRLEFFSGIKLKEREFAVRKVNANPFFDLPPKEEWSNEMNRDFDRIAGDMMRFFGYTN</sequence>
<evidence type="ECO:0000313" key="1">
    <source>
        <dbReference type="EMBL" id="SPQ00973.1"/>
    </source>
</evidence>
<reference evidence="2" key="1">
    <citation type="submission" date="2018-03" db="EMBL/GenBank/DDBJ databases">
        <authorList>
            <person name="Zecchin S."/>
        </authorList>
    </citation>
    <scope>NUCLEOTIDE SEQUENCE [LARGE SCALE GENOMIC DNA]</scope>
</reference>
<protein>
    <recommendedName>
        <fullName evidence="3">Sulfotransferase</fullName>
    </recommendedName>
</protein>
<dbReference type="OrthoDB" id="41860at2"/>
<dbReference type="Proteomes" id="UP000245125">
    <property type="component" value="Unassembled WGS sequence"/>
</dbReference>
<proteinExistence type="predicted"/>
<dbReference type="Gene3D" id="3.40.50.300">
    <property type="entry name" value="P-loop containing nucleotide triphosphate hydrolases"/>
    <property type="match status" value="1"/>
</dbReference>
<dbReference type="EMBL" id="OUUY01000086">
    <property type="protein sequence ID" value="SPQ00973.1"/>
    <property type="molecule type" value="Genomic_DNA"/>
</dbReference>
<dbReference type="AlphaFoldDB" id="A0A2U3QHT7"/>